<keyword evidence="2" id="KW-0285">Flavoprotein</keyword>
<reference evidence="7 8" key="1">
    <citation type="submission" date="2014-06" db="EMBL/GenBank/DDBJ databases">
        <authorList>
            <consortium name="DOE Joint Genome Institute"/>
            <person name="Kuo A."/>
            <person name="Kohler A."/>
            <person name="Nagy L.G."/>
            <person name="Floudas D."/>
            <person name="Copeland A."/>
            <person name="Barry K.W."/>
            <person name="Cichocki N."/>
            <person name="Veneault-Fourrey C."/>
            <person name="LaButti K."/>
            <person name="Lindquist E.A."/>
            <person name="Lipzen A."/>
            <person name="Lundell T."/>
            <person name="Morin E."/>
            <person name="Murat C."/>
            <person name="Sun H."/>
            <person name="Tunlid A."/>
            <person name="Henrissat B."/>
            <person name="Grigoriev I.V."/>
            <person name="Hibbett D.S."/>
            <person name="Martin F."/>
            <person name="Nordberg H.P."/>
            <person name="Cantor M.N."/>
            <person name="Hua S.X."/>
        </authorList>
    </citation>
    <scope>NUCLEOTIDE SEQUENCE [LARGE SCALE GENOMIC DNA]</scope>
    <source>
        <strain evidence="7 8">ATCC 200175</strain>
    </source>
</reference>
<dbReference type="InterPro" id="IPR002563">
    <property type="entry name" value="Flavin_Rdtase-like_dom"/>
</dbReference>
<protein>
    <recommendedName>
        <fullName evidence="6">Flavin reductase like domain-containing protein</fullName>
    </recommendedName>
</protein>
<dbReference type="PANTHER" id="PTHR33798:SF5">
    <property type="entry name" value="FLAVIN REDUCTASE LIKE DOMAIN-CONTAINING PROTEIN"/>
    <property type="match status" value="1"/>
</dbReference>
<organism evidence="7 8">
    <name type="scientific">Paxillus involutus ATCC 200175</name>
    <dbReference type="NCBI Taxonomy" id="664439"/>
    <lineage>
        <taxon>Eukaryota</taxon>
        <taxon>Fungi</taxon>
        <taxon>Dikarya</taxon>
        <taxon>Basidiomycota</taxon>
        <taxon>Agaricomycotina</taxon>
        <taxon>Agaricomycetes</taxon>
        <taxon>Agaricomycetidae</taxon>
        <taxon>Boletales</taxon>
        <taxon>Paxilineae</taxon>
        <taxon>Paxillaceae</taxon>
        <taxon>Paxillus</taxon>
    </lineage>
</organism>
<dbReference type="SMART" id="SM00903">
    <property type="entry name" value="Flavin_Reduct"/>
    <property type="match status" value="1"/>
</dbReference>
<dbReference type="Pfam" id="PF01613">
    <property type="entry name" value="Flavin_Reduct"/>
    <property type="match status" value="1"/>
</dbReference>
<dbReference type="AlphaFoldDB" id="A0A0C9TJ15"/>
<dbReference type="InterPro" id="IPR012349">
    <property type="entry name" value="Split_barrel_FMN-bd"/>
</dbReference>
<comment type="cofactor">
    <cofactor evidence="1">
        <name>FMN</name>
        <dbReference type="ChEBI" id="CHEBI:58210"/>
    </cofactor>
</comment>
<sequence>MSAELPPFDTSYRPKFTQPPNPGWGIGQGIHSTTDGNEWMQGEKKGWTVVETAKEEPMRLYQLMISGIVPRPIAFVSSVSETGIENIAPFSWFNMINFVPPMVNITCLNGPVRVHDTTNNVRATKQFTVNIISEPWVEQANITSIDAPESVSEWSLSGLTKAPSIHVKPARVKESAFSMECELFEAIDLIDPVTGKATSTMLLGYVKYIHIRNDMLTEKGVVDMTLFRPLSRMGDVTYARVGNGFRLARPVWEQEKDKVAALGLPTE</sequence>
<feature type="domain" description="Flavin reductase like" evidence="6">
    <location>
        <begin position="66"/>
        <end position="212"/>
    </location>
</feature>
<feature type="region of interest" description="Disordered" evidence="5">
    <location>
        <begin position="1"/>
        <end position="38"/>
    </location>
</feature>
<dbReference type="PANTHER" id="PTHR33798">
    <property type="entry name" value="FLAVOPROTEIN OXYGENASE"/>
    <property type="match status" value="1"/>
</dbReference>
<comment type="similarity">
    <text evidence="4">Belongs to the flavoredoxin family.</text>
</comment>
<keyword evidence="8" id="KW-1185">Reference proteome</keyword>
<dbReference type="Proteomes" id="UP000053647">
    <property type="component" value="Unassembled WGS sequence"/>
</dbReference>
<evidence type="ECO:0000256" key="4">
    <source>
        <dbReference type="ARBA" id="ARBA00038054"/>
    </source>
</evidence>
<evidence type="ECO:0000313" key="8">
    <source>
        <dbReference type="Proteomes" id="UP000053647"/>
    </source>
</evidence>
<evidence type="ECO:0000313" key="7">
    <source>
        <dbReference type="EMBL" id="KIJ10688.1"/>
    </source>
</evidence>
<evidence type="ECO:0000259" key="6">
    <source>
        <dbReference type="SMART" id="SM00903"/>
    </source>
</evidence>
<evidence type="ECO:0000256" key="1">
    <source>
        <dbReference type="ARBA" id="ARBA00001917"/>
    </source>
</evidence>
<dbReference type="Gene3D" id="2.30.110.10">
    <property type="entry name" value="Electron Transport, Fmn-binding Protein, Chain A"/>
    <property type="match status" value="1"/>
</dbReference>
<dbReference type="SUPFAM" id="SSF50475">
    <property type="entry name" value="FMN-binding split barrel"/>
    <property type="match status" value="1"/>
</dbReference>
<dbReference type="GO" id="GO:0010181">
    <property type="term" value="F:FMN binding"/>
    <property type="evidence" value="ECO:0007669"/>
    <property type="project" value="InterPro"/>
</dbReference>
<gene>
    <name evidence="7" type="ORF">PAXINDRAFT_16351</name>
</gene>
<evidence type="ECO:0000256" key="5">
    <source>
        <dbReference type="SAM" id="MobiDB-lite"/>
    </source>
</evidence>
<name>A0A0C9TJ15_PAXIN</name>
<reference evidence="8" key="2">
    <citation type="submission" date="2015-01" db="EMBL/GenBank/DDBJ databases">
        <title>Evolutionary Origins and Diversification of the Mycorrhizal Mutualists.</title>
        <authorList>
            <consortium name="DOE Joint Genome Institute"/>
            <consortium name="Mycorrhizal Genomics Consortium"/>
            <person name="Kohler A."/>
            <person name="Kuo A."/>
            <person name="Nagy L.G."/>
            <person name="Floudas D."/>
            <person name="Copeland A."/>
            <person name="Barry K.W."/>
            <person name="Cichocki N."/>
            <person name="Veneault-Fourrey C."/>
            <person name="LaButti K."/>
            <person name="Lindquist E.A."/>
            <person name="Lipzen A."/>
            <person name="Lundell T."/>
            <person name="Morin E."/>
            <person name="Murat C."/>
            <person name="Riley R."/>
            <person name="Ohm R."/>
            <person name="Sun H."/>
            <person name="Tunlid A."/>
            <person name="Henrissat B."/>
            <person name="Grigoriev I.V."/>
            <person name="Hibbett D.S."/>
            <person name="Martin F."/>
        </authorList>
    </citation>
    <scope>NUCLEOTIDE SEQUENCE [LARGE SCALE GENOMIC DNA]</scope>
    <source>
        <strain evidence="8">ATCC 200175</strain>
    </source>
</reference>
<dbReference type="OrthoDB" id="298012at2759"/>
<evidence type="ECO:0000256" key="3">
    <source>
        <dbReference type="ARBA" id="ARBA00022643"/>
    </source>
</evidence>
<keyword evidence="3" id="KW-0288">FMN</keyword>
<evidence type="ECO:0000256" key="2">
    <source>
        <dbReference type="ARBA" id="ARBA00022630"/>
    </source>
</evidence>
<proteinExistence type="inferred from homology"/>
<dbReference type="HOGENOM" id="CLU_059021_3_0_1"/>
<dbReference type="EMBL" id="KN819399">
    <property type="protein sequence ID" value="KIJ10688.1"/>
    <property type="molecule type" value="Genomic_DNA"/>
</dbReference>
<accession>A0A0C9TJ15</accession>